<evidence type="ECO:0000256" key="4">
    <source>
        <dbReference type="ARBA" id="ARBA00022927"/>
    </source>
</evidence>
<dbReference type="GeneID" id="116288596"/>
<dbReference type="GO" id="GO:0000139">
    <property type="term" value="C:Golgi membrane"/>
    <property type="evidence" value="ECO:0007669"/>
    <property type="project" value="UniProtKB-SubCell"/>
</dbReference>
<dbReference type="Pfam" id="PF09451">
    <property type="entry name" value="ATG27"/>
    <property type="match status" value="1"/>
</dbReference>
<keyword evidence="4" id="KW-0813">Transport</keyword>
<dbReference type="OrthoDB" id="5984204at2759"/>
<accession>A0A6P8H7I2</accession>
<dbReference type="Gene3D" id="2.70.130.10">
    <property type="entry name" value="Mannose-6-phosphate receptor binding domain"/>
    <property type="match status" value="1"/>
</dbReference>
<evidence type="ECO:0000313" key="9">
    <source>
        <dbReference type="Proteomes" id="UP000515163"/>
    </source>
</evidence>
<sequence length="261" mass="29096">MYTSYSQVLRVLVLCFLLVTCRTFEYCKKIDAAKCETDEGTIDLWKLARSDGQPKFKDIPDNKVSNQYYSFNPGKSWSDTRRQTGDFNSCQNIAACMRYSSSSAGDSIYANIGTQSSVDFIHNPSDGTCTMSLKGQYLSTNTKTLITIICNEEEEGKLDLFVADERSGSWTYTSTLQTKHACFSPLSIGSIILITFVSVVVVYFVAGIVFNKFKRGASGKDICPNYGFWSDLPFLVKDGIVFSVQTCRSKVSGRKEDYASI</sequence>
<dbReference type="GO" id="GO:0005802">
    <property type="term" value="C:trans-Golgi network"/>
    <property type="evidence" value="ECO:0007669"/>
    <property type="project" value="TreeGrafter"/>
</dbReference>
<keyword evidence="6 7" id="KW-0472">Membrane</keyword>
<dbReference type="AlphaFoldDB" id="A0A6P8H7I2"/>
<keyword evidence="4" id="KW-0653">Protein transport</keyword>
<evidence type="ECO:0000256" key="3">
    <source>
        <dbReference type="ARBA" id="ARBA00022729"/>
    </source>
</evidence>
<evidence type="ECO:0000256" key="1">
    <source>
        <dbReference type="ARBA" id="ARBA00004472"/>
    </source>
</evidence>
<dbReference type="InParanoid" id="A0A6P8H7I2"/>
<comment type="subcellular location">
    <subcellularLocation>
        <location evidence="1">Preautophagosomal structure membrane</location>
        <topology evidence="1">Single-pass type I membrane protein</topology>
    </subcellularLocation>
</comment>
<feature type="chain" id="PRO_5028086338" evidence="8">
    <location>
        <begin position="24"/>
        <end position="261"/>
    </location>
</feature>
<evidence type="ECO:0000256" key="5">
    <source>
        <dbReference type="ARBA" id="ARBA00022989"/>
    </source>
</evidence>
<organism evidence="9 10">
    <name type="scientific">Actinia tenebrosa</name>
    <name type="common">Australian red waratah sea anemone</name>
    <dbReference type="NCBI Taxonomy" id="6105"/>
    <lineage>
        <taxon>Eukaryota</taxon>
        <taxon>Metazoa</taxon>
        <taxon>Cnidaria</taxon>
        <taxon>Anthozoa</taxon>
        <taxon>Hexacorallia</taxon>
        <taxon>Actiniaria</taxon>
        <taxon>Actiniidae</taxon>
        <taxon>Actinia</taxon>
    </lineage>
</organism>
<dbReference type="SUPFAM" id="SSF50911">
    <property type="entry name" value="Mannose 6-phosphate receptor domain"/>
    <property type="match status" value="1"/>
</dbReference>
<dbReference type="InterPro" id="IPR009011">
    <property type="entry name" value="Man6P_isomerase_rcpt-bd_dom_sf"/>
</dbReference>
<dbReference type="PANTHER" id="PTHR15071:SF0">
    <property type="entry name" value="MANNOSE 6-PHOSPHATE RECEPTOR-LIKE PROTEIN 1"/>
    <property type="match status" value="1"/>
</dbReference>
<feature type="signal peptide" evidence="8">
    <location>
        <begin position="1"/>
        <end position="23"/>
    </location>
</feature>
<evidence type="ECO:0000256" key="2">
    <source>
        <dbReference type="ARBA" id="ARBA00022692"/>
    </source>
</evidence>
<evidence type="ECO:0000313" key="10">
    <source>
        <dbReference type="RefSeq" id="XP_031551263.1"/>
    </source>
</evidence>
<reference evidence="10" key="1">
    <citation type="submission" date="2025-08" db="UniProtKB">
        <authorList>
            <consortium name="RefSeq"/>
        </authorList>
    </citation>
    <scope>IDENTIFICATION</scope>
    <source>
        <tissue evidence="10">Tentacle</tissue>
    </source>
</reference>
<name>A0A6P8H7I2_ACTTE</name>
<keyword evidence="3 8" id="KW-0732">Signal</keyword>
<dbReference type="InterPro" id="IPR018939">
    <property type="entry name" value="Autophagy-rel_prot_27"/>
</dbReference>
<dbReference type="Proteomes" id="UP000515163">
    <property type="component" value="Unplaced"/>
</dbReference>
<dbReference type="PANTHER" id="PTHR15071">
    <property type="entry name" value="MANNOSE-6-PHOSPHATE RECEPTOR FAMILY MEMBER"/>
    <property type="match status" value="1"/>
</dbReference>
<keyword evidence="9" id="KW-1185">Reference proteome</keyword>
<feature type="transmembrane region" description="Helical" evidence="7">
    <location>
        <begin position="186"/>
        <end position="210"/>
    </location>
</feature>
<proteinExistence type="predicted"/>
<dbReference type="RefSeq" id="XP_031551263.1">
    <property type="nucleotide sequence ID" value="XM_031695403.1"/>
</dbReference>
<protein>
    <submittedName>
        <fullName evidence="10">Uncharacterized protein LOC116288596</fullName>
    </submittedName>
</protein>
<evidence type="ECO:0000256" key="6">
    <source>
        <dbReference type="ARBA" id="ARBA00023136"/>
    </source>
</evidence>
<evidence type="ECO:0000256" key="8">
    <source>
        <dbReference type="SAM" id="SignalP"/>
    </source>
</evidence>
<dbReference type="KEGG" id="aten:116288596"/>
<keyword evidence="5 7" id="KW-1133">Transmembrane helix</keyword>
<gene>
    <name evidence="10" type="primary">LOC116288596</name>
</gene>
<keyword evidence="2 7" id="KW-0812">Transmembrane</keyword>
<evidence type="ECO:0000256" key="7">
    <source>
        <dbReference type="SAM" id="Phobius"/>
    </source>
</evidence>